<dbReference type="GO" id="GO:0006289">
    <property type="term" value="P:nucleotide-excision repair"/>
    <property type="evidence" value="ECO:0007669"/>
    <property type="project" value="TreeGrafter"/>
</dbReference>
<dbReference type="AlphaFoldDB" id="A0A2N5ZN18"/>
<feature type="domain" description="HhH-GPD" evidence="13">
    <location>
        <begin position="43"/>
        <end position="190"/>
    </location>
</feature>
<dbReference type="GO" id="GO:0006285">
    <property type="term" value="P:base-excision repair, AP site formation"/>
    <property type="evidence" value="ECO:0007669"/>
    <property type="project" value="TreeGrafter"/>
</dbReference>
<dbReference type="SUPFAM" id="SSF48150">
    <property type="entry name" value="DNA-glycosylase"/>
    <property type="match status" value="1"/>
</dbReference>
<dbReference type="FunFam" id="1.10.340.30:FF:000001">
    <property type="entry name" value="Endonuclease III"/>
    <property type="match status" value="1"/>
</dbReference>
<keyword evidence="6 12" id="KW-0408">Iron</keyword>
<dbReference type="EMBL" id="PKTG01000009">
    <property type="protein sequence ID" value="PLX20055.1"/>
    <property type="molecule type" value="Genomic_DNA"/>
</dbReference>
<dbReference type="GO" id="GO:0046872">
    <property type="term" value="F:metal ion binding"/>
    <property type="evidence" value="ECO:0007669"/>
    <property type="project" value="UniProtKB-KW"/>
</dbReference>
<evidence type="ECO:0000256" key="7">
    <source>
        <dbReference type="ARBA" id="ARBA00023014"/>
    </source>
</evidence>
<organism evidence="14 15">
    <name type="scientific">Muiribacterium halophilum</name>
    <dbReference type="NCBI Taxonomy" id="2053465"/>
    <lineage>
        <taxon>Bacteria</taxon>
        <taxon>Candidatus Muiribacteriota</taxon>
        <taxon>Candidatus Muiribacteriia</taxon>
        <taxon>Candidatus Muiribacteriales</taxon>
        <taxon>Candidatus Muiribacteriaceae</taxon>
        <taxon>Candidatus Muiribacterium</taxon>
    </lineage>
</organism>
<dbReference type="InterPro" id="IPR023170">
    <property type="entry name" value="HhH_base_excis_C"/>
</dbReference>
<keyword evidence="14" id="KW-0255">Endonuclease</keyword>
<comment type="cofactor">
    <cofactor evidence="12">
        <name>[4Fe-4S] cluster</name>
        <dbReference type="ChEBI" id="CHEBI:49883"/>
    </cofactor>
    <text evidence="12">Binds 1 [4Fe-4S] cluster.</text>
</comment>
<dbReference type="PANTHER" id="PTHR43286">
    <property type="entry name" value="ENDONUCLEASE III-LIKE PROTEIN 1"/>
    <property type="match status" value="1"/>
</dbReference>
<dbReference type="SMART" id="SM00478">
    <property type="entry name" value="ENDO3c"/>
    <property type="match status" value="1"/>
</dbReference>
<comment type="catalytic activity">
    <reaction evidence="12">
        <text>2'-deoxyribonucleotide-(2'-deoxyribose 5'-phosphate)-2'-deoxyribonucleotide-DNA = a 3'-end 2'-deoxyribonucleotide-(2,3-dehydro-2,3-deoxyribose 5'-phosphate)-DNA + a 5'-end 5'-phospho-2'-deoxyribonucleoside-DNA + H(+)</text>
        <dbReference type="Rhea" id="RHEA:66592"/>
        <dbReference type="Rhea" id="RHEA-COMP:13180"/>
        <dbReference type="Rhea" id="RHEA-COMP:16897"/>
        <dbReference type="Rhea" id="RHEA-COMP:17067"/>
        <dbReference type="ChEBI" id="CHEBI:15378"/>
        <dbReference type="ChEBI" id="CHEBI:136412"/>
        <dbReference type="ChEBI" id="CHEBI:157695"/>
        <dbReference type="ChEBI" id="CHEBI:167181"/>
        <dbReference type="EC" id="4.2.99.18"/>
    </reaction>
</comment>
<evidence type="ECO:0000256" key="4">
    <source>
        <dbReference type="ARBA" id="ARBA00022763"/>
    </source>
</evidence>
<dbReference type="CDD" id="cd00056">
    <property type="entry name" value="ENDO3c"/>
    <property type="match status" value="1"/>
</dbReference>
<keyword evidence="4 12" id="KW-0227">DNA damage</keyword>
<evidence type="ECO:0000256" key="1">
    <source>
        <dbReference type="ARBA" id="ARBA00008343"/>
    </source>
</evidence>
<dbReference type="GO" id="GO:0051539">
    <property type="term" value="F:4 iron, 4 sulfur cluster binding"/>
    <property type="evidence" value="ECO:0007669"/>
    <property type="project" value="UniProtKB-UniRule"/>
</dbReference>
<dbReference type="GO" id="GO:0140078">
    <property type="term" value="F:class I DNA-(apurinic or apyrimidinic site) endonuclease activity"/>
    <property type="evidence" value="ECO:0007669"/>
    <property type="project" value="UniProtKB-EC"/>
</dbReference>
<evidence type="ECO:0000256" key="10">
    <source>
        <dbReference type="ARBA" id="ARBA00023239"/>
    </source>
</evidence>
<feature type="binding site" evidence="12">
    <location>
        <position position="199"/>
    </location>
    <ligand>
        <name>[4Fe-4S] cluster</name>
        <dbReference type="ChEBI" id="CHEBI:49883"/>
    </ligand>
</feature>
<keyword evidence="2 12" id="KW-0004">4Fe-4S</keyword>
<comment type="similarity">
    <text evidence="1 12">Belongs to the Nth/MutY family.</text>
</comment>
<keyword evidence="7 12" id="KW-0411">Iron-sulfur</keyword>
<feature type="binding site" evidence="12">
    <location>
        <position position="192"/>
    </location>
    <ligand>
        <name>[4Fe-4S] cluster</name>
        <dbReference type="ChEBI" id="CHEBI:49883"/>
    </ligand>
</feature>
<dbReference type="Gene3D" id="1.10.340.30">
    <property type="entry name" value="Hypothetical protein, domain 2"/>
    <property type="match status" value="1"/>
</dbReference>
<evidence type="ECO:0000256" key="12">
    <source>
        <dbReference type="HAMAP-Rule" id="MF_00942"/>
    </source>
</evidence>
<dbReference type="EC" id="4.2.99.18" evidence="12"/>
<evidence type="ECO:0000259" key="13">
    <source>
        <dbReference type="SMART" id="SM00478"/>
    </source>
</evidence>
<proteinExistence type="inferred from homology"/>
<evidence type="ECO:0000256" key="5">
    <source>
        <dbReference type="ARBA" id="ARBA00022801"/>
    </source>
</evidence>
<dbReference type="HAMAP" id="MF_00942">
    <property type="entry name" value="Nth"/>
    <property type="match status" value="1"/>
</dbReference>
<dbReference type="GO" id="GO:0003677">
    <property type="term" value="F:DNA binding"/>
    <property type="evidence" value="ECO:0007669"/>
    <property type="project" value="UniProtKB-UniRule"/>
</dbReference>
<evidence type="ECO:0000313" key="14">
    <source>
        <dbReference type="EMBL" id="PLX20055.1"/>
    </source>
</evidence>
<dbReference type="Proteomes" id="UP000234857">
    <property type="component" value="Unassembled WGS sequence"/>
</dbReference>
<keyword evidence="3 12" id="KW-0479">Metal-binding</keyword>
<evidence type="ECO:0000256" key="2">
    <source>
        <dbReference type="ARBA" id="ARBA00022485"/>
    </source>
</evidence>
<dbReference type="InterPro" id="IPR005759">
    <property type="entry name" value="Nth"/>
</dbReference>
<dbReference type="GO" id="GO:0000703">
    <property type="term" value="F:oxidized pyrimidine nucleobase lesion DNA N-glycosylase activity"/>
    <property type="evidence" value="ECO:0007669"/>
    <property type="project" value="TreeGrafter"/>
</dbReference>
<evidence type="ECO:0000256" key="6">
    <source>
        <dbReference type="ARBA" id="ARBA00023004"/>
    </source>
</evidence>
<dbReference type="InterPro" id="IPR011257">
    <property type="entry name" value="DNA_glycosylase"/>
</dbReference>
<keyword evidence="14" id="KW-0540">Nuclease</keyword>
<name>A0A2N5ZN18_MUIH1</name>
<feature type="binding site" evidence="12">
    <location>
        <position position="208"/>
    </location>
    <ligand>
        <name>[4Fe-4S] cluster</name>
        <dbReference type="ChEBI" id="CHEBI:49883"/>
    </ligand>
</feature>
<comment type="caution">
    <text evidence="14">The sequence shown here is derived from an EMBL/GenBank/DDBJ whole genome shotgun (WGS) entry which is preliminary data.</text>
</comment>
<accession>A0A2N5ZN18</accession>
<dbReference type="Pfam" id="PF00633">
    <property type="entry name" value="HHH"/>
    <property type="match status" value="1"/>
</dbReference>
<dbReference type="PIRSF" id="PIRSF001435">
    <property type="entry name" value="Nth"/>
    <property type="match status" value="1"/>
</dbReference>
<dbReference type="PANTHER" id="PTHR43286:SF1">
    <property type="entry name" value="ENDONUCLEASE III-LIKE PROTEIN 1"/>
    <property type="match status" value="1"/>
</dbReference>
<dbReference type="InterPro" id="IPR003265">
    <property type="entry name" value="HhH-GPD_domain"/>
</dbReference>
<keyword evidence="10 12" id="KW-0456">Lyase</keyword>
<gene>
    <name evidence="12" type="primary">nth</name>
    <name evidence="14" type="ORF">C0601_00250</name>
</gene>
<keyword evidence="5 12" id="KW-0378">Hydrolase</keyword>
<feature type="binding site" evidence="12">
    <location>
        <position position="202"/>
    </location>
    <ligand>
        <name>[4Fe-4S] cluster</name>
        <dbReference type="ChEBI" id="CHEBI:49883"/>
    </ligand>
</feature>
<evidence type="ECO:0000256" key="11">
    <source>
        <dbReference type="ARBA" id="ARBA00023295"/>
    </source>
</evidence>
<dbReference type="FunFam" id="1.10.1670.10:FF:000001">
    <property type="entry name" value="Endonuclease III"/>
    <property type="match status" value="1"/>
</dbReference>
<dbReference type="Pfam" id="PF00730">
    <property type="entry name" value="HhH-GPD"/>
    <property type="match status" value="1"/>
</dbReference>
<sequence>MKNIDKIIKILKKDTKDFVIPSVTELSEKKDITPYMILVSTLLSLRTKDEITYEVSKRLFDIAKTPEELLEIPIKRLEKIIFKTGFYHNKARTLREVSKEIIENYSGKVPSTIDELTSLKGVGRKTANLVVIKGFDKPGICVDTHVHRISNRLGLVQTKNADKTELALRKDLPKKYWMEINDLLVKYGQNVCRPISPHCKECRLTTYCKFFKENKK</sequence>
<protein>
    <recommendedName>
        <fullName evidence="12">Endonuclease III</fullName>
        <ecNumber evidence="12">4.2.99.18</ecNumber>
    </recommendedName>
    <alternativeName>
        <fullName evidence="12">DNA-(apurinic or apyrimidinic site) lyase</fullName>
    </alternativeName>
</protein>
<comment type="function">
    <text evidence="12">DNA repair enzyme that has both DNA N-glycosylase activity and AP-lyase activity. The DNA N-glycosylase activity releases various damaged pyrimidines from DNA by cleaving the N-glycosidic bond, leaving an AP (apurinic/apyrimidinic) site. The AP-lyase activity cleaves the phosphodiester bond 3' to the AP site by a beta-elimination, leaving a 3'-terminal unsaturated sugar and a product with a terminal 5'-phosphate.</text>
</comment>
<keyword evidence="11 12" id="KW-0326">Glycosidase</keyword>
<keyword evidence="9 12" id="KW-0234">DNA repair</keyword>
<reference evidence="14 15" key="1">
    <citation type="submission" date="2017-11" db="EMBL/GenBank/DDBJ databases">
        <title>Genome-resolved metagenomics identifies genetic mobility, metabolic interactions, and unexpected diversity in perchlorate-reducing communities.</title>
        <authorList>
            <person name="Barnum T.P."/>
            <person name="Figueroa I.A."/>
            <person name="Carlstrom C.I."/>
            <person name="Lucas L.N."/>
            <person name="Engelbrektson A.L."/>
            <person name="Coates J.D."/>
        </authorList>
    </citation>
    <scope>NUCLEOTIDE SEQUENCE [LARGE SCALE GENOMIC DNA]</scope>
    <source>
        <strain evidence="14">BM706</strain>
    </source>
</reference>
<dbReference type="InterPro" id="IPR000445">
    <property type="entry name" value="HhH_motif"/>
</dbReference>
<dbReference type="Gene3D" id="1.10.1670.10">
    <property type="entry name" value="Helix-hairpin-Helix base-excision DNA repair enzymes (C-terminal)"/>
    <property type="match status" value="1"/>
</dbReference>
<evidence type="ECO:0000256" key="8">
    <source>
        <dbReference type="ARBA" id="ARBA00023125"/>
    </source>
</evidence>
<evidence type="ECO:0000256" key="9">
    <source>
        <dbReference type="ARBA" id="ARBA00023204"/>
    </source>
</evidence>
<evidence type="ECO:0000313" key="15">
    <source>
        <dbReference type="Proteomes" id="UP000234857"/>
    </source>
</evidence>
<evidence type="ECO:0000256" key="3">
    <source>
        <dbReference type="ARBA" id="ARBA00022723"/>
    </source>
</evidence>
<keyword evidence="8 12" id="KW-0238">DNA-binding</keyword>